<dbReference type="Pfam" id="PF00903">
    <property type="entry name" value="Glyoxalase"/>
    <property type="match status" value="2"/>
</dbReference>
<dbReference type="SUPFAM" id="SSF54593">
    <property type="entry name" value="Glyoxalase/Bleomycin resistance protein/Dihydroxybiphenyl dioxygenase"/>
    <property type="match status" value="1"/>
</dbReference>
<sequence length="346" mass="37510">MDAETNPAARVNDPGPAVTHRAEDVAPHGLHHVTAIATDPQRNVDFYTTVLGLRLVKTTVNFDDPGTYHLYYGDEAGRPSTILTFFPWRDVPAGRQGTGLTTATAFSVPPGSLGWWQQHLGALGVDADPPRDRTSGDDDEEVLTLRDPDGLVVDLVASPGDTRSGWDGVAAVPAEHAVRGLHSVTLTERALEPTAALLTDLLHMAPEGGGARSRFGMAGDEPGTVLDVEATTAVYQGLQAGGTVHHIAFRAPDRPTQERWRQHLVDAGLKVTAILDRQYFTSIYFREPGGVLFEIATDRPGFDVDEPLLELGRHLKLPPWLEPDREQIARSLPPLRVGDEIVEGTQ</sequence>
<dbReference type="CDD" id="cd08347">
    <property type="entry name" value="PcpA_C_like"/>
    <property type="match status" value="1"/>
</dbReference>
<dbReference type="InterPro" id="IPR004360">
    <property type="entry name" value="Glyas_Fos-R_dOase_dom"/>
</dbReference>
<reference evidence="2 3" key="1">
    <citation type="submission" date="2018-04" db="EMBL/GenBank/DDBJ databases">
        <title>Genomic Encyclopedia of Type Strains, Phase IV (KMG-IV): sequencing the most valuable type-strain genomes for metagenomic binning, comparative biology and taxonomic classification.</title>
        <authorList>
            <person name="Goeker M."/>
        </authorList>
    </citation>
    <scope>NUCLEOTIDE SEQUENCE [LARGE SCALE GENOMIC DNA]</scope>
    <source>
        <strain evidence="2 3">DSM 45771</strain>
    </source>
</reference>
<dbReference type="PROSITE" id="PS51819">
    <property type="entry name" value="VOC"/>
    <property type="match status" value="2"/>
</dbReference>
<protein>
    <submittedName>
        <fullName evidence="2">Glyoxalase family protein</fullName>
    </submittedName>
</protein>
<gene>
    <name evidence="2" type="ORF">C8D89_12818</name>
</gene>
<dbReference type="InterPro" id="IPR029068">
    <property type="entry name" value="Glyas_Bleomycin-R_OHBP_Dase"/>
</dbReference>
<dbReference type="PANTHER" id="PTHR36110:SF2">
    <property type="entry name" value="RING-CLEAVING DIOXYGENASE MHQE-RELATED"/>
    <property type="match status" value="1"/>
</dbReference>
<dbReference type="InterPro" id="IPR052537">
    <property type="entry name" value="Extradiol_RC_dioxygenase"/>
</dbReference>
<dbReference type="Proteomes" id="UP000245639">
    <property type="component" value="Unassembled WGS sequence"/>
</dbReference>
<accession>A0A2U1EAH0</accession>
<keyword evidence="3" id="KW-1185">Reference proteome</keyword>
<dbReference type="AlphaFoldDB" id="A0A2U1EAH0"/>
<name>A0A2U1EAH0_9PSEU</name>
<proteinExistence type="predicted"/>
<dbReference type="Gene3D" id="3.10.180.10">
    <property type="entry name" value="2,3-Dihydroxybiphenyl 1,2-Dioxygenase, domain 1"/>
    <property type="match status" value="2"/>
</dbReference>
<comment type="caution">
    <text evidence="2">The sequence shown here is derived from an EMBL/GenBank/DDBJ whole genome shotgun (WGS) entry which is preliminary data.</text>
</comment>
<organism evidence="2 3">
    <name type="scientific">Actinomycetospora cinnamomea</name>
    <dbReference type="NCBI Taxonomy" id="663609"/>
    <lineage>
        <taxon>Bacteria</taxon>
        <taxon>Bacillati</taxon>
        <taxon>Actinomycetota</taxon>
        <taxon>Actinomycetes</taxon>
        <taxon>Pseudonocardiales</taxon>
        <taxon>Pseudonocardiaceae</taxon>
        <taxon>Actinomycetospora</taxon>
    </lineage>
</organism>
<dbReference type="PANTHER" id="PTHR36110">
    <property type="entry name" value="RING-CLEAVING DIOXYGENASE MHQE-RELATED"/>
    <property type="match status" value="1"/>
</dbReference>
<evidence type="ECO:0000313" key="2">
    <source>
        <dbReference type="EMBL" id="PVY96709.1"/>
    </source>
</evidence>
<dbReference type="EMBL" id="QEKW01000028">
    <property type="protein sequence ID" value="PVY96709.1"/>
    <property type="molecule type" value="Genomic_DNA"/>
</dbReference>
<evidence type="ECO:0000313" key="3">
    <source>
        <dbReference type="Proteomes" id="UP000245639"/>
    </source>
</evidence>
<feature type="domain" description="VOC" evidence="1">
    <location>
        <begin position="29"/>
        <end position="158"/>
    </location>
</feature>
<evidence type="ECO:0000259" key="1">
    <source>
        <dbReference type="PROSITE" id="PS51819"/>
    </source>
</evidence>
<dbReference type="InterPro" id="IPR037523">
    <property type="entry name" value="VOC_core"/>
</dbReference>
<feature type="domain" description="VOC" evidence="1">
    <location>
        <begin position="180"/>
        <end position="298"/>
    </location>
</feature>